<feature type="region of interest" description="Disordered" evidence="1">
    <location>
        <begin position="306"/>
        <end position="353"/>
    </location>
</feature>
<dbReference type="EMBL" id="CDMY01000266">
    <property type="protein sequence ID" value="CEL98247.1"/>
    <property type="molecule type" value="Genomic_DNA"/>
</dbReference>
<evidence type="ECO:0000313" key="3">
    <source>
        <dbReference type="Proteomes" id="UP000041254"/>
    </source>
</evidence>
<proteinExistence type="predicted"/>
<dbReference type="PANTHER" id="PTHR16110">
    <property type="entry name" value="TBC1 DOMAIN FAMILY MEMBER 19"/>
    <property type="match status" value="1"/>
</dbReference>
<reference evidence="2 3" key="1">
    <citation type="submission" date="2014-11" db="EMBL/GenBank/DDBJ databases">
        <authorList>
            <person name="Zhu J."/>
            <person name="Qi W."/>
            <person name="Song R."/>
        </authorList>
    </citation>
    <scope>NUCLEOTIDE SEQUENCE [LARGE SCALE GENOMIC DNA]</scope>
</reference>
<protein>
    <recommendedName>
        <fullName evidence="4">Rab-GAP TBC domain-containing protein</fullName>
    </recommendedName>
</protein>
<keyword evidence="3" id="KW-1185">Reference proteome</keyword>
<feature type="compositionally biased region" description="Pro residues" evidence="1">
    <location>
        <begin position="322"/>
        <end position="331"/>
    </location>
</feature>
<feature type="region of interest" description="Disordered" evidence="1">
    <location>
        <begin position="243"/>
        <end position="275"/>
    </location>
</feature>
<accession>A0A0G4EML0</accession>
<dbReference type="VEuPathDB" id="CryptoDB:Vbra_5184"/>
<evidence type="ECO:0000256" key="1">
    <source>
        <dbReference type="SAM" id="MobiDB-lite"/>
    </source>
</evidence>
<name>A0A0G4EML0_VITBC</name>
<sequence>MDDLVDALISELCGPSAASAPPSCFRDLIARLQHELNDDHHGTDGDSAPRTAENHTADASRSIMCAPQPSIPVVSIRKTTTAASPPTSPDTPEQLPADSQEADEGEAPSPAALVARVLASRTTGGGPACDGGGEGGRGGRTFADMLREWAMDALKRMDVRHKDMARLCHKDYPSPPPIPGCHGLSLSPGATGSYYEPSPSAHPSLVRIAHRFSRRMLKELRLLSHEQKQAILKVREGDEDIRQAATGRPQSPSSDSLSTQGSSSNNDGGCSMRHAGGGYVEEVETRPLVDLAELYQQVMDLCTATASGQEGDDGQGRHPNIPGHPPLPPPLAHGTLRCPPSPPSPSATKPKTAKAVCGHHGGLTAAMALEQRGLEYYREIYADLLRTSPQLGGVNTPRSEQEHLQQGIQLIQKGDRASLRAYARQGVPPSLRFAVWRTILVSSDQGEDARRYLQQFAVDLSSREWILDDVHRLDVGESTGDSHYFPFEQLIEHLLLALTRDPAIPPMSQFLPYPPVMATSPANDAKGTVLVPPSGVLPFKGDSNRIREKSRPVHASSFACGRPAGRDDVMNIHLTEVYPLFRAVYSTYFIRLHTLCPCRPQHQQRQHQHHPASPFHTISPPASLFSHAASLFRDNRGTRQPDSSSSGDGVSWAAVCHLVGGEGETRMASGHMEVDSTLVGLCGLFEGLAATTIPGVYHRLCALEYCPLKLVFPWIVQGFIGVLPPTEVSDEVSQK</sequence>
<dbReference type="AlphaFoldDB" id="A0A0G4EML0"/>
<dbReference type="Proteomes" id="UP000041254">
    <property type="component" value="Unassembled WGS sequence"/>
</dbReference>
<evidence type="ECO:0008006" key="4">
    <source>
        <dbReference type="Google" id="ProtNLM"/>
    </source>
</evidence>
<organism evidence="2 3">
    <name type="scientific">Vitrella brassicaformis (strain CCMP3155)</name>
    <dbReference type="NCBI Taxonomy" id="1169540"/>
    <lineage>
        <taxon>Eukaryota</taxon>
        <taxon>Sar</taxon>
        <taxon>Alveolata</taxon>
        <taxon>Colpodellida</taxon>
        <taxon>Vitrellaceae</taxon>
        <taxon>Vitrella</taxon>
    </lineage>
</organism>
<dbReference type="OrthoDB" id="10249775at2759"/>
<feature type="compositionally biased region" description="Low complexity" evidence="1">
    <location>
        <begin position="251"/>
        <end position="264"/>
    </location>
</feature>
<evidence type="ECO:0000313" key="2">
    <source>
        <dbReference type="EMBL" id="CEL98247.1"/>
    </source>
</evidence>
<dbReference type="PANTHER" id="PTHR16110:SF1">
    <property type="entry name" value="TBC1 DOMAIN FAMILY MEMBER 19"/>
    <property type="match status" value="1"/>
</dbReference>
<feature type="region of interest" description="Disordered" evidence="1">
    <location>
        <begin position="37"/>
        <end position="109"/>
    </location>
</feature>
<dbReference type="InParanoid" id="A0A0G4EML0"/>
<dbReference type="InterPro" id="IPR042507">
    <property type="entry name" value="TBC1D19"/>
</dbReference>
<gene>
    <name evidence="2" type="ORF">Vbra_5184</name>
</gene>